<dbReference type="Proteomes" id="UP000229307">
    <property type="component" value="Unassembled WGS sequence"/>
</dbReference>
<proteinExistence type="predicted"/>
<protein>
    <submittedName>
        <fullName evidence="1">Uncharacterized protein</fullName>
    </submittedName>
</protein>
<dbReference type="AlphaFoldDB" id="A0A2M7SF63"/>
<evidence type="ECO:0000313" key="1">
    <source>
        <dbReference type="EMBL" id="PIZ18185.1"/>
    </source>
</evidence>
<evidence type="ECO:0000313" key="2">
    <source>
        <dbReference type="Proteomes" id="UP000229307"/>
    </source>
</evidence>
<gene>
    <name evidence="1" type="ORF">COY52_00755</name>
</gene>
<organism evidence="1 2">
    <name type="scientific">Candidatus Desantisbacteria bacterium CG_4_10_14_0_8_um_filter_48_22</name>
    <dbReference type="NCBI Taxonomy" id="1974543"/>
    <lineage>
        <taxon>Bacteria</taxon>
        <taxon>Candidatus Desantisiibacteriota</taxon>
    </lineage>
</organism>
<comment type="caution">
    <text evidence="1">The sequence shown here is derived from an EMBL/GenBank/DDBJ whole genome shotgun (WGS) entry which is preliminary data.</text>
</comment>
<sequence length="334" mass="38476">MTSNLYASQSTIIESEGYACMGKDRTRKQTETAAMADAKRKAIEQALTYIQSETHVKDLELQKDLISAYANGAVDVIRQIQGDWYNDASAGDCYRVKIKAEVIPDEKMMEKILTANKKTGFLSDAKAAFPFVWGSFDYLPGVNINESFIEVIGEGLQNNLNSDKEKEKSAVVSAMVMSLRKFAENTLDLKNFIANYEAAEKKGDKKFIEENKEFYRKAKLYADLFKKFKGDSSFESVKDFGLIKSYLYYDFGEFTLKSRTLIREYRCEYDIVTLTFKDGRKQITVRTAELVEPGDIKYYDKLWRILIKMGFQGNFRYSRDKETVAFILKYTRRP</sequence>
<name>A0A2M7SF63_9BACT</name>
<reference evidence="2" key="1">
    <citation type="submission" date="2017-09" db="EMBL/GenBank/DDBJ databases">
        <title>Depth-based differentiation of microbial function through sediment-hosted aquifers and enrichment of novel symbionts in the deep terrestrial subsurface.</title>
        <authorList>
            <person name="Probst A.J."/>
            <person name="Ladd B."/>
            <person name="Jarett J.K."/>
            <person name="Geller-Mcgrath D.E."/>
            <person name="Sieber C.M.K."/>
            <person name="Emerson J.B."/>
            <person name="Anantharaman K."/>
            <person name="Thomas B.C."/>
            <person name="Malmstrom R."/>
            <person name="Stieglmeier M."/>
            <person name="Klingl A."/>
            <person name="Woyke T."/>
            <person name="Ryan C.M."/>
            <person name="Banfield J.F."/>
        </authorList>
    </citation>
    <scope>NUCLEOTIDE SEQUENCE [LARGE SCALE GENOMIC DNA]</scope>
</reference>
<accession>A0A2M7SF63</accession>
<dbReference type="EMBL" id="PFMR01000029">
    <property type="protein sequence ID" value="PIZ18185.1"/>
    <property type="molecule type" value="Genomic_DNA"/>
</dbReference>